<proteinExistence type="predicted"/>
<keyword evidence="2" id="KW-0648">Protein biosynthesis</keyword>
<reference evidence="2 3" key="1">
    <citation type="submission" date="2013-11" db="EMBL/GenBank/DDBJ databases">
        <title>The Damaraland mole rat (Fukomys damarensis) genome and evolution of African mole rats.</title>
        <authorList>
            <person name="Gladyshev V.N."/>
            <person name="Fang X."/>
        </authorList>
    </citation>
    <scope>NUCLEOTIDE SEQUENCE [LARGE SCALE GENOMIC DNA]</scope>
    <source>
        <tissue evidence="2">Liver</tissue>
    </source>
</reference>
<dbReference type="EMBL" id="KN122157">
    <property type="protein sequence ID" value="KFO32477.1"/>
    <property type="molecule type" value="Genomic_DNA"/>
</dbReference>
<accession>A0A091DN01</accession>
<dbReference type="GO" id="GO:0003746">
    <property type="term" value="F:translation elongation factor activity"/>
    <property type="evidence" value="ECO:0007669"/>
    <property type="project" value="UniProtKB-KW"/>
</dbReference>
<organism evidence="2 3">
    <name type="scientific">Fukomys damarensis</name>
    <name type="common">Damaraland mole rat</name>
    <name type="synonym">Cryptomys damarensis</name>
    <dbReference type="NCBI Taxonomy" id="885580"/>
    <lineage>
        <taxon>Eukaryota</taxon>
        <taxon>Metazoa</taxon>
        <taxon>Chordata</taxon>
        <taxon>Craniata</taxon>
        <taxon>Vertebrata</taxon>
        <taxon>Euteleostomi</taxon>
        <taxon>Mammalia</taxon>
        <taxon>Eutheria</taxon>
        <taxon>Euarchontoglires</taxon>
        <taxon>Glires</taxon>
        <taxon>Rodentia</taxon>
        <taxon>Hystricomorpha</taxon>
        <taxon>Bathyergidae</taxon>
        <taxon>Fukomys</taxon>
    </lineage>
</organism>
<dbReference type="Proteomes" id="UP000028990">
    <property type="component" value="Unassembled WGS sequence"/>
</dbReference>
<gene>
    <name evidence="2" type="ORF">H920_06038</name>
</gene>
<name>A0A091DN01_FUKDA</name>
<evidence type="ECO:0000313" key="2">
    <source>
        <dbReference type="EMBL" id="KFO32477.1"/>
    </source>
</evidence>
<evidence type="ECO:0000313" key="3">
    <source>
        <dbReference type="Proteomes" id="UP000028990"/>
    </source>
</evidence>
<evidence type="ECO:0000256" key="1">
    <source>
        <dbReference type="SAM" id="MobiDB-lite"/>
    </source>
</evidence>
<protein>
    <submittedName>
        <fullName evidence="2">Transcription elongation factor B polypeptide 2</fullName>
    </submittedName>
</protein>
<keyword evidence="3" id="KW-1185">Reference proteome</keyword>
<feature type="region of interest" description="Disordered" evidence="1">
    <location>
        <begin position="1"/>
        <end position="28"/>
    </location>
</feature>
<sequence>MHSQGLAPGLGNGRVPRDPRHKPIFTDSQEANNVFELKRVVEGILKQLPDEQRPSKDQLFICWMSVALRARLQAHRPPSTVGLAF</sequence>
<keyword evidence="2" id="KW-0251">Elongation factor</keyword>
<dbReference type="AlphaFoldDB" id="A0A091DN01"/>